<protein>
    <submittedName>
        <fullName evidence="2">Kinase inhibitor</fullName>
    </submittedName>
</protein>
<dbReference type="Gene3D" id="3.90.280.10">
    <property type="entry name" value="PEBP-like"/>
    <property type="match status" value="1"/>
</dbReference>
<evidence type="ECO:0000313" key="3">
    <source>
        <dbReference type="Proteomes" id="UP000177817"/>
    </source>
</evidence>
<dbReference type="AlphaFoldDB" id="A0A1G2BPS0"/>
<dbReference type="Proteomes" id="UP000177817">
    <property type="component" value="Unassembled WGS sequence"/>
</dbReference>
<dbReference type="NCBIfam" id="TIGR00481">
    <property type="entry name" value="YbhB/YbcL family Raf kinase inhibitor-like protein"/>
    <property type="match status" value="1"/>
</dbReference>
<evidence type="ECO:0000313" key="2">
    <source>
        <dbReference type="EMBL" id="OGY90619.1"/>
    </source>
</evidence>
<dbReference type="InterPro" id="IPR005247">
    <property type="entry name" value="YbhB_YbcL/LppC-like"/>
</dbReference>
<gene>
    <name evidence="2" type="ORF">A2677_02285</name>
</gene>
<dbReference type="EMBL" id="MHKK01000004">
    <property type="protein sequence ID" value="OGY90619.1"/>
    <property type="molecule type" value="Genomic_DNA"/>
</dbReference>
<dbReference type="CDD" id="cd00865">
    <property type="entry name" value="PEBP_bact_arch"/>
    <property type="match status" value="1"/>
</dbReference>
<dbReference type="Pfam" id="PF01161">
    <property type="entry name" value="PBP"/>
    <property type="match status" value="1"/>
</dbReference>
<proteinExistence type="predicted"/>
<accession>A0A1G2BPS0</accession>
<dbReference type="InterPro" id="IPR008914">
    <property type="entry name" value="PEBP"/>
</dbReference>
<dbReference type="PANTHER" id="PTHR30289:SF1">
    <property type="entry name" value="PEBP (PHOSPHATIDYLETHANOLAMINE-BINDING PROTEIN) FAMILY PROTEIN"/>
    <property type="match status" value="1"/>
</dbReference>
<comment type="caution">
    <text evidence="2">The sequence shown here is derived from an EMBL/GenBank/DDBJ whole genome shotgun (WGS) entry which is preliminary data.</text>
</comment>
<sequence length="149" mass="15755">MGSLLLSSTAFASQAPIPAKYTCQGDEINPPLTIQGVPVGTKSLVLVVDDPDAPAGVWDHWVVWNIPPDTTEIAEGSVPAGGVQGNNSSGKPRYQGPCPPYGTHRYRFSVYAISDLLALAPGATKDTVLSTLSGKVLDQYTLIGLYQKQ</sequence>
<evidence type="ECO:0000256" key="1">
    <source>
        <dbReference type="SAM" id="MobiDB-lite"/>
    </source>
</evidence>
<dbReference type="InterPro" id="IPR036610">
    <property type="entry name" value="PEBP-like_sf"/>
</dbReference>
<feature type="region of interest" description="Disordered" evidence="1">
    <location>
        <begin position="75"/>
        <end position="94"/>
    </location>
</feature>
<organism evidence="2 3">
    <name type="scientific">Candidatus Komeilibacteria bacterium RIFCSPHIGHO2_01_FULL_52_14</name>
    <dbReference type="NCBI Taxonomy" id="1798549"/>
    <lineage>
        <taxon>Bacteria</taxon>
        <taxon>Candidatus Komeiliibacteriota</taxon>
    </lineage>
</organism>
<reference evidence="2 3" key="1">
    <citation type="journal article" date="2016" name="Nat. Commun.">
        <title>Thousands of microbial genomes shed light on interconnected biogeochemical processes in an aquifer system.</title>
        <authorList>
            <person name="Anantharaman K."/>
            <person name="Brown C.T."/>
            <person name="Hug L.A."/>
            <person name="Sharon I."/>
            <person name="Castelle C.J."/>
            <person name="Probst A.J."/>
            <person name="Thomas B.C."/>
            <person name="Singh A."/>
            <person name="Wilkins M.J."/>
            <person name="Karaoz U."/>
            <person name="Brodie E.L."/>
            <person name="Williams K.H."/>
            <person name="Hubbard S.S."/>
            <person name="Banfield J.F."/>
        </authorList>
    </citation>
    <scope>NUCLEOTIDE SEQUENCE [LARGE SCALE GENOMIC DNA]</scope>
</reference>
<name>A0A1G2BPS0_9BACT</name>
<dbReference type="SUPFAM" id="SSF49777">
    <property type="entry name" value="PEBP-like"/>
    <property type="match status" value="1"/>
</dbReference>
<dbReference type="PANTHER" id="PTHR30289">
    <property type="entry name" value="UNCHARACTERIZED PROTEIN YBCL-RELATED"/>
    <property type="match status" value="1"/>
</dbReference>